<evidence type="ECO:0000313" key="2">
    <source>
        <dbReference type="Proteomes" id="UP000600918"/>
    </source>
</evidence>
<name>A0A834N6X0_VESPE</name>
<evidence type="ECO:0000313" key="1">
    <source>
        <dbReference type="EMBL" id="KAF7397174.1"/>
    </source>
</evidence>
<accession>A0A834N6X0</accession>
<protein>
    <submittedName>
        <fullName evidence="1">Uncharacterized protein</fullName>
    </submittedName>
</protein>
<sequence>MTIYKNREYTDMILALGVCGDNASAATNYYQAQYPNCQANMEIAFNKEPGMWKKYSRTQNKLTISVKNLFLRHNVSVTTIIRVLHEQEIYPYHFTRNHNLRSYTISLGTPCIIEGIQDNETNKSILYKIYPKNIRPCAMAGKRAKCDQ</sequence>
<comment type="caution">
    <text evidence="1">The sequence shown here is derived from an EMBL/GenBank/DDBJ whole genome shotgun (WGS) entry which is preliminary data.</text>
</comment>
<organism evidence="1 2">
    <name type="scientific">Vespula pensylvanica</name>
    <name type="common">Western yellow jacket</name>
    <name type="synonym">Wasp</name>
    <dbReference type="NCBI Taxonomy" id="30213"/>
    <lineage>
        <taxon>Eukaryota</taxon>
        <taxon>Metazoa</taxon>
        <taxon>Ecdysozoa</taxon>
        <taxon>Arthropoda</taxon>
        <taxon>Hexapoda</taxon>
        <taxon>Insecta</taxon>
        <taxon>Pterygota</taxon>
        <taxon>Neoptera</taxon>
        <taxon>Endopterygota</taxon>
        <taxon>Hymenoptera</taxon>
        <taxon>Apocrita</taxon>
        <taxon>Aculeata</taxon>
        <taxon>Vespoidea</taxon>
        <taxon>Vespidae</taxon>
        <taxon>Vespinae</taxon>
        <taxon>Vespula</taxon>
    </lineage>
</organism>
<gene>
    <name evidence="1" type="ORF">H0235_016711</name>
</gene>
<dbReference type="AlphaFoldDB" id="A0A834N6X0"/>
<proteinExistence type="predicted"/>
<keyword evidence="2" id="KW-1185">Reference proteome</keyword>
<reference evidence="1" key="1">
    <citation type="journal article" date="2020" name="G3 (Bethesda)">
        <title>High-Quality Assemblies for Three Invasive Social Wasps from the &lt;i&gt;Vespula&lt;/i&gt; Genus.</title>
        <authorList>
            <person name="Harrop T.W.R."/>
            <person name="Guhlin J."/>
            <person name="McLaughlin G.M."/>
            <person name="Permina E."/>
            <person name="Stockwell P."/>
            <person name="Gilligan J."/>
            <person name="Le Lec M.F."/>
            <person name="Gruber M.A.M."/>
            <person name="Quinn O."/>
            <person name="Lovegrove M."/>
            <person name="Duncan E.J."/>
            <person name="Remnant E.J."/>
            <person name="Van Eeckhoven J."/>
            <person name="Graham B."/>
            <person name="Knapp R.A."/>
            <person name="Langford K.W."/>
            <person name="Kronenberg Z."/>
            <person name="Press M.O."/>
            <person name="Eacker S.M."/>
            <person name="Wilson-Rankin E.E."/>
            <person name="Purcell J."/>
            <person name="Lester P.J."/>
            <person name="Dearden P.K."/>
        </authorList>
    </citation>
    <scope>NUCLEOTIDE SEQUENCE</scope>
    <source>
        <strain evidence="1">Volc-1</strain>
    </source>
</reference>
<dbReference type="Proteomes" id="UP000600918">
    <property type="component" value="Unassembled WGS sequence"/>
</dbReference>
<dbReference type="EMBL" id="JACSDY010000020">
    <property type="protein sequence ID" value="KAF7397174.1"/>
    <property type="molecule type" value="Genomic_DNA"/>
</dbReference>